<sequence length="168" mass="19227">MKLTLNLQTFGKKNFRVAQYDDQTTVKKMVDSLLEVNYVPTLDNYIKLFSKEIVVVIHDDIVINGDSDNTLQQSNIVDGEYIYLLERSEYFKIGSMKLFIKPLDGNKFTLDNISCSQTIYSVAKLVSQRLMIPIESIRFIFAGNQLDFKKSVSNSSLQTESTLHLVLK</sequence>
<dbReference type="Pfam" id="PF00240">
    <property type="entry name" value="ubiquitin"/>
    <property type="match status" value="1"/>
</dbReference>
<feature type="domain" description="Ubiquitin-like" evidence="1">
    <location>
        <begin position="96"/>
        <end position="168"/>
    </location>
</feature>
<protein>
    <submittedName>
        <fullName evidence="2">Ubiquitin</fullName>
    </submittedName>
</protein>
<keyword evidence="3" id="KW-1185">Reference proteome</keyword>
<evidence type="ECO:0000313" key="3">
    <source>
        <dbReference type="Proteomes" id="UP000001396"/>
    </source>
</evidence>
<accession>D3BFS4</accession>
<gene>
    <name evidence="2" type="primary">ubqH</name>
    <name evidence="2" type="ORF">PPL_07375</name>
</gene>
<dbReference type="InterPro" id="IPR019956">
    <property type="entry name" value="Ubiquitin_dom"/>
</dbReference>
<dbReference type="PROSITE" id="PS50053">
    <property type="entry name" value="UBIQUITIN_2"/>
    <property type="match status" value="1"/>
</dbReference>
<dbReference type="SUPFAM" id="SSF54236">
    <property type="entry name" value="Ubiquitin-like"/>
    <property type="match status" value="1"/>
</dbReference>
<dbReference type="Gene3D" id="3.10.20.90">
    <property type="entry name" value="Phosphatidylinositol 3-kinase Catalytic Subunit, Chain A, domain 1"/>
    <property type="match status" value="1"/>
</dbReference>
<dbReference type="InterPro" id="IPR029071">
    <property type="entry name" value="Ubiquitin-like_domsf"/>
</dbReference>
<dbReference type="RefSeq" id="XP_020431805.1">
    <property type="nucleotide sequence ID" value="XM_020578210.1"/>
</dbReference>
<dbReference type="InParanoid" id="D3BFS4"/>
<comment type="caution">
    <text evidence="2">The sequence shown here is derived from an EMBL/GenBank/DDBJ whole genome shotgun (WGS) entry which is preliminary data.</text>
</comment>
<name>D3BFS4_HETP5</name>
<dbReference type="OMA" id="PINTHVF"/>
<dbReference type="PRINTS" id="PR00348">
    <property type="entry name" value="UBIQUITIN"/>
</dbReference>
<evidence type="ECO:0000313" key="2">
    <source>
        <dbReference type="EMBL" id="EFA79684.1"/>
    </source>
</evidence>
<dbReference type="InterPro" id="IPR000626">
    <property type="entry name" value="Ubiquitin-like_dom"/>
</dbReference>
<dbReference type="Proteomes" id="UP000001396">
    <property type="component" value="Unassembled WGS sequence"/>
</dbReference>
<dbReference type="AlphaFoldDB" id="D3BFS4"/>
<dbReference type="STRING" id="670386.D3BFS4"/>
<dbReference type="SMART" id="SM00213">
    <property type="entry name" value="UBQ"/>
    <property type="match status" value="1"/>
</dbReference>
<organism evidence="2 3">
    <name type="scientific">Heterostelium pallidum (strain ATCC 26659 / Pp 5 / PN500)</name>
    <name type="common">Cellular slime mold</name>
    <name type="synonym">Polysphondylium pallidum</name>
    <dbReference type="NCBI Taxonomy" id="670386"/>
    <lineage>
        <taxon>Eukaryota</taxon>
        <taxon>Amoebozoa</taxon>
        <taxon>Evosea</taxon>
        <taxon>Eumycetozoa</taxon>
        <taxon>Dictyostelia</taxon>
        <taxon>Acytosteliales</taxon>
        <taxon>Acytosteliaceae</taxon>
        <taxon>Heterostelium</taxon>
    </lineage>
</organism>
<evidence type="ECO:0000259" key="1">
    <source>
        <dbReference type="PROSITE" id="PS50053"/>
    </source>
</evidence>
<dbReference type="GeneID" id="31362856"/>
<dbReference type="EMBL" id="ADBJ01000032">
    <property type="protein sequence ID" value="EFA79684.1"/>
    <property type="molecule type" value="Genomic_DNA"/>
</dbReference>
<reference evidence="2 3" key="1">
    <citation type="journal article" date="2011" name="Genome Res.">
        <title>Phylogeny-wide analysis of social amoeba genomes highlights ancient origins for complex intercellular communication.</title>
        <authorList>
            <person name="Heidel A.J."/>
            <person name="Lawal H.M."/>
            <person name="Felder M."/>
            <person name="Schilde C."/>
            <person name="Helps N.R."/>
            <person name="Tunggal B."/>
            <person name="Rivero F."/>
            <person name="John U."/>
            <person name="Schleicher M."/>
            <person name="Eichinger L."/>
            <person name="Platzer M."/>
            <person name="Noegel A.A."/>
            <person name="Schaap P."/>
            <person name="Gloeckner G."/>
        </authorList>
    </citation>
    <scope>NUCLEOTIDE SEQUENCE [LARGE SCALE GENOMIC DNA]</scope>
    <source>
        <strain evidence="3">ATCC 26659 / Pp 5 / PN500</strain>
    </source>
</reference>
<proteinExistence type="predicted"/>